<dbReference type="EnsemblMetazoa" id="MESCA003135-RA">
    <property type="protein sequence ID" value="MESCA003135-PA"/>
    <property type="gene ID" value="MESCA003135"/>
</dbReference>
<protein>
    <submittedName>
        <fullName evidence="1">Uncharacterized protein</fullName>
    </submittedName>
</protein>
<dbReference type="EMBL" id="CAQQ02164268">
    <property type="status" value="NOT_ANNOTATED_CDS"/>
    <property type="molecule type" value="Genomic_DNA"/>
</dbReference>
<reference evidence="1" key="2">
    <citation type="submission" date="2015-06" db="UniProtKB">
        <authorList>
            <consortium name="EnsemblMetazoa"/>
        </authorList>
    </citation>
    <scope>IDENTIFICATION</scope>
</reference>
<dbReference type="HOGENOM" id="CLU_498394_0_0_1"/>
<evidence type="ECO:0000313" key="1">
    <source>
        <dbReference type="EnsemblMetazoa" id="MESCA003135-PA"/>
    </source>
</evidence>
<organism evidence="1 2">
    <name type="scientific">Megaselia scalaris</name>
    <name type="common">Humpbacked fly</name>
    <name type="synonym">Phora scalaris</name>
    <dbReference type="NCBI Taxonomy" id="36166"/>
    <lineage>
        <taxon>Eukaryota</taxon>
        <taxon>Metazoa</taxon>
        <taxon>Ecdysozoa</taxon>
        <taxon>Arthropoda</taxon>
        <taxon>Hexapoda</taxon>
        <taxon>Insecta</taxon>
        <taxon>Pterygota</taxon>
        <taxon>Neoptera</taxon>
        <taxon>Endopterygota</taxon>
        <taxon>Diptera</taxon>
        <taxon>Brachycera</taxon>
        <taxon>Muscomorpha</taxon>
        <taxon>Platypezoidea</taxon>
        <taxon>Phoridae</taxon>
        <taxon>Megaseliini</taxon>
        <taxon>Megaselia</taxon>
    </lineage>
</organism>
<proteinExistence type="predicted"/>
<accession>T1GI67</accession>
<sequence>MVTTPESDLNSNTTTSKFSIGGIVGVVTNSINSSQDYSHDNSDYQWFLDFGYRENLAHQSVLSSLCDSYAGIKELPYYDDIANHLDANLAEVDIESFRAEDMNSLLSKIPNICKSGNFNTELDNSIYKTELLFSPIKESHISIDSLDLESYPDNGDIILTCKANKSNYTIAFEGSALYSDESFYVDQNENSNFKHSNKLNSQNKIWKTSDSNVIQIDNSFTTWSKIKDTSINHISYPSKNNHLSTCLLRKCFSLPNINTNMDTTESNVHERKNESDLDKIPIKRSIFKSNNNIKFENESESTPDVSQKPAFNLVKLFIQQKSCSTDTCMDVSSGCWPSNDGSSNLYVDKESIERKNMIDSGKSSNLSRNADVDNNFPAEESFQLDSLDIYDKNKASKELLDNNSLKYLSKANIRNNHFCNVINNNFCNNVNFPSNNNQNIIMNTQTKSMQTSNYSFPSLNFVPPSFLSKLNMFGEEQKAPVFVVYPNYTLPDLNFIKQAPSNSEIFLTPFKLDQIQNHYKLQKQISNEDVFIKNLRPSQIKDWKSLL</sequence>
<keyword evidence="2" id="KW-1185">Reference proteome</keyword>
<dbReference type="STRING" id="36166.T1GI67"/>
<evidence type="ECO:0000313" key="2">
    <source>
        <dbReference type="Proteomes" id="UP000015102"/>
    </source>
</evidence>
<dbReference type="AlphaFoldDB" id="T1GI67"/>
<reference evidence="2" key="1">
    <citation type="submission" date="2013-02" db="EMBL/GenBank/DDBJ databases">
        <authorList>
            <person name="Hughes D."/>
        </authorList>
    </citation>
    <scope>NUCLEOTIDE SEQUENCE</scope>
    <source>
        <strain>Durham</strain>
        <strain evidence="2">NC isolate 2 -- Noor lab</strain>
    </source>
</reference>
<name>T1GI67_MEGSC</name>
<dbReference type="Proteomes" id="UP000015102">
    <property type="component" value="Unassembled WGS sequence"/>
</dbReference>